<dbReference type="InterPro" id="IPR052198">
    <property type="entry name" value="IorB_Oxidoreductase"/>
</dbReference>
<dbReference type="SUPFAM" id="SSF53323">
    <property type="entry name" value="Pyruvate-ferredoxin oxidoreductase, PFOR, domain III"/>
    <property type="match status" value="1"/>
</dbReference>
<dbReference type="GO" id="GO:0016903">
    <property type="term" value="F:oxidoreductase activity, acting on the aldehyde or oxo group of donors"/>
    <property type="evidence" value="ECO:0007669"/>
    <property type="project" value="InterPro"/>
</dbReference>
<keyword evidence="1" id="KW-0560">Oxidoreductase</keyword>
<reference evidence="3" key="1">
    <citation type="journal article" date="2020" name="mSystems">
        <title>Genome- and Community-Level Interaction Insights into Carbon Utilization and Element Cycling Functions of Hydrothermarchaeota in Hydrothermal Sediment.</title>
        <authorList>
            <person name="Zhou Z."/>
            <person name="Liu Y."/>
            <person name="Xu W."/>
            <person name="Pan J."/>
            <person name="Luo Z.H."/>
            <person name="Li M."/>
        </authorList>
    </citation>
    <scope>NUCLEOTIDE SEQUENCE [LARGE SCALE GENOMIC DNA]</scope>
    <source>
        <strain evidence="3">SpSt-747</strain>
    </source>
</reference>
<dbReference type="AlphaFoldDB" id="A0A7V4DD00"/>
<dbReference type="PANTHER" id="PTHR43854:SF1">
    <property type="entry name" value="INDOLEPYRUVATE OXIDOREDUCTASE SUBUNIT IORB"/>
    <property type="match status" value="1"/>
</dbReference>
<organism evidence="3">
    <name type="scientific">Candidatus Caldatribacterium californiense</name>
    <dbReference type="NCBI Taxonomy" id="1454726"/>
    <lineage>
        <taxon>Bacteria</taxon>
        <taxon>Pseudomonadati</taxon>
        <taxon>Atribacterota</taxon>
        <taxon>Atribacteria</taxon>
        <taxon>Atribacterales</taxon>
        <taxon>Candidatus Caldatribacteriaceae</taxon>
        <taxon>Candidatus Caldatribacterium</taxon>
    </lineage>
</organism>
<evidence type="ECO:0000313" key="3">
    <source>
        <dbReference type="EMBL" id="HGI29848.1"/>
    </source>
</evidence>
<dbReference type="Pfam" id="PF01558">
    <property type="entry name" value="POR"/>
    <property type="match status" value="1"/>
</dbReference>
<dbReference type="EMBL" id="DTFV01000014">
    <property type="protein sequence ID" value="HGI29848.1"/>
    <property type="molecule type" value="Genomic_DNA"/>
</dbReference>
<proteinExistence type="predicted"/>
<dbReference type="Gene3D" id="3.40.920.10">
    <property type="entry name" value="Pyruvate-ferredoxin oxidoreductase, PFOR, domain III"/>
    <property type="match status" value="1"/>
</dbReference>
<evidence type="ECO:0000256" key="1">
    <source>
        <dbReference type="ARBA" id="ARBA00023002"/>
    </source>
</evidence>
<gene>
    <name evidence="3" type="ORF">ENV30_00810</name>
</gene>
<evidence type="ECO:0000259" key="2">
    <source>
        <dbReference type="Pfam" id="PF01558"/>
    </source>
</evidence>
<sequence>MKGSMVLCGVGGMGILKASEVIAHLVVQEGLSVRQSEVHGMAQRGGSVVTHLRYGEEVFSPLLFRGEADFMVAFEELEALRYLPYLRRGGTVILNRLTMCPPGFDPSRYPKHIPETLENAGFTVLAVPATDIALELGDIRVTNSVLLGVLSRVFPVGTEHSWEKALQKAFRGKALDLNLEAFWRGRG</sequence>
<comment type="caution">
    <text evidence="3">The sequence shown here is derived from an EMBL/GenBank/DDBJ whole genome shotgun (WGS) entry which is preliminary data.</text>
</comment>
<dbReference type="InterPro" id="IPR002869">
    <property type="entry name" value="Pyrv_flavodox_OxRed_cen"/>
</dbReference>
<name>A0A7V4DD00_9BACT</name>
<protein>
    <submittedName>
        <fullName evidence="3">Indolepyruvate oxidoreductase subunit beta</fullName>
    </submittedName>
</protein>
<dbReference type="PANTHER" id="PTHR43854">
    <property type="entry name" value="INDOLEPYRUVATE OXIDOREDUCTASE SUBUNIT IORB"/>
    <property type="match status" value="1"/>
</dbReference>
<dbReference type="InterPro" id="IPR019752">
    <property type="entry name" value="Pyrv/ketoisovalerate_OxRed_cat"/>
</dbReference>
<keyword evidence="3" id="KW-0670">Pyruvate</keyword>
<accession>A0A7V4DD00</accession>
<feature type="domain" description="Pyruvate/ketoisovalerate oxidoreductase catalytic" evidence="2">
    <location>
        <begin position="11"/>
        <end position="186"/>
    </location>
</feature>